<proteinExistence type="predicted"/>
<dbReference type="EMBL" id="JAIGNO010000019">
    <property type="protein sequence ID" value="MBX7484075.1"/>
    <property type="molecule type" value="Genomic_DNA"/>
</dbReference>
<keyword evidence="2" id="KW-1185">Reference proteome</keyword>
<gene>
    <name evidence="1" type="ORF">K3174_16215</name>
</gene>
<evidence type="ECO:0000313" key="2">
    <source>
        <dbReference type="Proteomes" id="UP000755104"/>
    </source>
</evidence>
<evidence type="ECO:0000313" key="1">
    <source>
        <dbReference type="EMBL" id="MBX7484075.1"/>
    </source>
</evidence>
<dbReference type="Proteomes" id="UP000755104">
    <property type="component" value="Unassembled WGS sequence"/>
</dbReference>
<sequence>MTVSREDIAAFVDGELSVEQEGQIAAAIAADPDLQGQVEAHRALKERLSGHFAPIAEEPVPDALAALLVPKQAEVVDFSAAKRRSTTSRAIPRWGWVAGPALAASLALAVFLPRSGTPDGYADEQLARVLDTRLVAEQVQDADTRILLSFRNYQGDFCRAFSNTEASGIACRDAEGWKLEALGKARDEAGTDYRMAGASEGDLLARAQQMADGPALDAAAEAQARENGWLVAQ</sequence>
<accession>A0ABS7J9S6</accession>
<reference evidence="1 2" key="1">
    <citation type="submission" date="2021-08" db="EMBL/GenBank/DDBJ databases">
        <title>Comparative Genomics Analysis of the Genus Qipengyuania Reveals Extensive Genetic Diversity and Metabolic Versatility, Including the Description of Fifteen Novel Species.</title>
        <authorList>
            <person name="Liu Y."/>
        </authorList>
    </citation>
    <scope>NUCLEOTIDE SEQUENCE [LARGE SCALE GENOMIC DNA]</scope>
    <source>
        <strain evidence="1 2">6D47A</strain>
    </source>
</reference>
<dbReference type="RefSeq" id="WP_221560483.1">
    <property type="nucleotide sequence ID" value="NZ_JAIGNO010000019.1"/>
</dbReference>
<protein>
    <submittedName>
        <fullName evidence="1">Anti-sigma factor</fullName>
    </submittedName>
</protein>
<comment type="caution">
    <text evidence="1">The sequence shown here is derived from an EMBL/GenBank/DDBJ whole genome shotgun (WGS) entry which is preliminary data.</text>
</comment>
<name>A0ABS7J9S6_9SPHN</name>
<organism evidence="1 2">
    <name type="scientific">Qipengyuania qiaonensis</name>
    <dbReference type="NCBI Taxonomy" id="2867240"/>
    <lineage>
        <taxon>Bacteria</taxon>
        <taxon>Pseudomonadati</taxon>
        <taxon>Pseudomonadota</taxon>
        <taxon>Alphaproteobacteria</taxon>
        <taxon>Sphingomonadales</taxon>
        <taxon>Erythrobacteraceae</taxon>
        <taxon>Qipengyuania</taxon>
    </lineage>
</organism>